<name>A0AAE5BRB9_9RHOB</name>
<reference evidence="1" key="1">
    <citation type="submission" date="2020-01" db="EMBL/GenBank/DDBJ databases">
        <authorList>
            <person name="Chen W.-M."/>
        </authorList>
    </citation>
    <scope>NUCLEOTIDE SEQUENCE</scope>
    <source>
        <strain evidence="1">CYK-10</strain>
    </source>
</reference>
<organism evidence="1 2">
    <name type="scientific">Stagnihabitans tardus</name>
    <dbReference type="NCBI Taxonomy" id="2699202"/>
    <lineage>
        <taxon>Bacteria</taxon>
        <taxon>Pseudomonadati</taxon>
        <taxon>Pseudomonadota</taxon>
        <taxon>Alphaproteobacteria</taxon>
        <taxon>Rhodobacterales</taxon>
        <taxon>Paracoccaceae</taxon>
        <taxon>Stagnihabitans</taxon>
    </lineage>
</organism>
<evidence type="ECO:0000313" key="2">
    <source>
        <dbReference type="Proteomes" id="UP001193501"/>
    </source>
</evidence>
<accession>A0AAE5BRB9</accession>
<dbReference type="EMBL" id="JAABNR010000002">
    <property type="protein sequence ID" value="NBZ86390.1"/>
    <property type="molecule type" value="Genomic_DNA"/>
</dbReference>
<protein>
    <submittedName>
        <fullName evidence="1">Uncharacterized protein</fullName>
    </submittedName>
</protein>
<dbReference type="RefSeq" id="WP_168773204.1">
    <property type="nucleotide sequence ID" value="NZ_JAABNR010000002.1"/>
</dbReference>
<comment type="caution">
    <text evidence="1">The sequence shown here is derived from an EMBL/GenBank/DDBJ whole genome shotgun (WGS) entry which is preliminary data.</text>
</comment>
<dbReference type="Proteomes" id="UP001193501">
    <property type="component" value="Unassembled WGS sequence"/>
</dbReference>
<keyword evidence="2" id="KW-1185">Reference proteome</keyword>
<evidence type="ECO:0000313" key="1">
    <source>
        <dbReference type="EMBL" id="NBZ86390.1"/>
    </source>
</evidence>
<gene>
    <name evidence="1" type="ORF">GV832_02260</name>
</gene>
<sequence length="98" mass="11126">MPLFTRETEQVPCTVEVSHRFEALHAHVRFDNGAIIHPGDEVLVHGAPILAAFGELIVEKRQATITRASAVERLWTRLTGDFDFMELCEFSFSEEIKL</sequence>
<proteinExistence type="predicted"/>
<dbReference type="AlphaFoldDB" id="A0AAE5BRB9"/>